<accession>D6XXP5</accession>
<comment type="subcellular location">
    <subcellularLocation>
        <location evidence="1">Cell membrane</location>
        <topology evidence="1">Multi-pass membrane protein</topology>
    </subcellularLocation>
</comment>
<feature type="transmembrane region" description="Helical" evidence="6">
    <location>
        <begin position="21"/>
        <end position="43"/>
    </location>
</feature>
<keyword evidence="3 6" id="KW-0812">Transmembrane</keyword>
<dbReference type="Proteomes" id="UP000000271">
    <property type="component" value="Chromosome"/>
</dbReference>
<feature type="domain" description="DUF202" evidence="7">
    <location>
        <begin position="13"/>
        <end position="83"/>
    </location>
</feature>
<keyword evidence="9" id="KW-1185">Reference proteome</keyword>
<dbReference type="GO" id="GO:0005886">
    <property type="term" value="C:plasma membrane"/>
    <property type="evidence" value="ECO:0007669"/>
    <property type="project" value="UniProtKB-SubCell"/>
</dbReference>
<sequence>MMGSTVDSMYIQQHLANERTFLAWLRTALAMKGIGFLIFGIELATDLGTPLTRTLAAAFSVLSFFAGMTVLVIGTVLFFRNRRTINAQQFKASGPAVLIAGIAVALVMLMLMIYVLLVSV</sequence>
<keyword evidence="2" id="KW-1003">Cell membrane</keyword>
<keyword evidence="5 6" id="KW-0472">Membrane</keyword>
<dbReference type="STRING" id="439292.Bsel_2588"/>
<evidence type="ECO:0000313" key="9">
    <source>
        <dbReference type="Proteomes" id="UP000000271"/>
    </source>
</evidence>
<evidence type="ECO:0000256" key="2">
    <source>
        <dbReference type="ARBA" id="ARBA00022475"/>
    </source>
</evidence>
<feature type="transmembrane region" description="Helical" evidence="6">
    <location>
        <begin position="55"/>
        <end position="80"/>
    </location>
</feature>
<dbReference type="Pfam" id="PF02656">
    <property type="entry name" value="DUF202"/>
    <property type="match status" value="1"/>
</dbReference>
<dbReference type="InterPro" id="IPR052053">
    <property type="entry name" value="IM_YidH-like"/>
</dbReference>
<evidence type="ECO:0000256" key="3">
    <source>
        <dbReference type="ARBA" id="ARBA00022692"/>
    </source>
</evidence>
<feature type="transmembrane region" description="Helical" evidence="6">
    <location>
        <begin position="92"/>
        <end position="117"/>
    </location>
</feature>
<evidence type="ECO:0000256" key="4">
    <source>
        <dbReference type="ARBA" id="ARBA00022989"/>
    </source>
</evidence>
<dbReference type="HOGENOM" id="CLU_053359_6_0_9"/>
<dbReference type="AlphaFoldDB" id="D6XXP5"/>
<dbReference type="EMBL" id="CP001791">
    <property type="protein sequence ID" value="ADI00088.1"/>
    <property type="molecule type" value="Genomic_DNA"/>
</dbReference>
<evidence type="ECO:0000256" key="6">
    <source>
        <dbReference type="SAM" id="Phobius"/>
    </source>
</evidence>
<name>D6XXP5_BACIE</name>
<evidence type="ECO:0000259" key="7">
    <source>
        <dbReference type="Pfam" id="PF02656"/>
    </source>
</evidence>
<dbReference type="PANTHER" id="PTHR34187">
    <property type="entry name" value="FGR18P"/>
    <property type="match status" value="1"/>
</dbReference>
<proteinExistence type="predicted"/>
<evidence type="ECO:0000313" key="8">
    <source>
        <dbReference type="EMBL" id="ADI00088.1"/>
    </source>
</evidence>
<protein>
    <recommendedName>
        <fullName evidence="7">DUF202 domain-containing protein</fullName>
    </recommendedName>
</protein>
<dbReference type="KEGG" id="bse:Bsel_2588"/>
<dbReference type="eggNOG" id="COG2149">
    <property type="taxonomic scope" value="Bacteria"/>
</dbReference>
<gene>
    <name evidence="8" type="ordered locus">Bsel_2588</name>
</gene>
<organism evidence="8 9">
    <name type="scientific">Bacillus selenitireducens (strain ATCC 700615 / DSM 15326 / MLS10)</name>
    <dbReference type="NCBI Taxonomy" id="439292"/>
    <lineage>
        <taxon>Bacteria</taxon>
        <taxon>Bacillati</taxon>
        <taxon>Bacillota</taxon>
        <taxon>Bacilli</taxon>
        <taxon>Bacillales</taxon>
        <taxon>Bacillaceae</taxon>
        <taxon>Salisediminibacterium</taxon>
    </lineage>
</organism>
<dbReference type="InterPro" id="IPR003807">
    <property type="entry name" value="DUF202"/>
</dbReference>
<evidence type="ECO:0000256" key="1">
    <source>
        <dbReference type="ARBA" id="ARBA00004651"/>
    </source>
</evidence>
<dbReference type="RefSeq" id="WP_013173509.1">
    <property type="nucleotide sequence ID" value="NC_014219.1"/>
</dbReference>
<evidence type="ECO:0000256" key="5">
    <source>
        <dbReference type="ARBA" id="ARBA00023136"/>
    </source>
</evidence>
<keyword evidence="4 6" id="KW-1133">Transmembrane helix</keyword>
<dbReference type="PANTHER" id="PTHR34187:SF2">
    <property type="entry name" value="DUF202 DOMAIN-CONTAINING PROTEIN"/>
    <property type="match status" value="1"/>
</dbReference>
<reference evidence="8" key="1">
    <citation type="submission" date="2009-10" db="EMBL/GenBank/DDBJ databases">
        <title>Complete sequence of Bacillus selenitireducens MLS10.</title>
        <authorList>
            <consortium name="US DOE Joint Genome Institute"/>
            <person name="Lucas S."/>
            <person name="Copeland A."/>
            <person name="Lapidus A."/>
            <person name="Glavina del Rio T."/>
            <person name="Dalin E."/>
            <person name="Tice H."/>
            <person name="Bruce D."/>
            <person name="Goodwin L."/>
            <person name="Pitluck S."/>
            <person name="Sims D."/>
            <person name="Brettin T."/>
            <person name="Detter J.C."/>
            <person name="Han C."/>
            <person name="Larimer F."/>
            <person name="Land M."/>
            <person name="Hauser L."/>
            <person name="Kyrpides N."/>
            <person name="Ovchinnikova G."/>
            <person name="Stolz J."/>
        </authorList>
    </citation>
    <scope>NUCLEOTIDE SEQUENCE [LARGE SCALE GENOMIC DNA]</scope>
    <source>
        <strain evidence="8">MLS10</strain>
    </source>
</reference>